<comment type="caution">
    <text evidence="4">The sequence shown here is derived from an EMBL/GenBank/DDBJ whole genome shotgun (WGS) entry which is preliminary data.</text>
</comment>
<dbReference type="Gene3D" id="3.10.450.10">
    <property type="match status" value="1"/>
</dbReference>
<evidence type="ECO:0008006" key="6">
    <source>
        <dbReference type="Google" id="ProtNLM"/>
    </source>
</evidence>
<dbReference type="InterPro" id="IPR046350">
    <property type="entry name" value="Cystatin_sf"/>
</dbReference>
<dbReference type="AlphaFoldDB" id="A0AA88QEK4"/>
<dbReference type="EMBL" id="JAUYZG010000003">
    <property type="protein sequence ID" value="KAK2910881.1"/>
    <property type="molecule type" value="Genomic_DNA"/>
</dbReference>
<dbReference type="PANTHER" id="PTHR11414">
    <property type="entry name" value="CYSTATIN FAMILY MEMBER"/>
    <property type="match status" value="1"/>
</dbReference>
<evidence type="ECO:0000256" key="3">
    <source>
        <dbReference type="ARBA" id="ARBA00022704"/>
    </source>
</evidence>
<dbReference type="PANTHER" id="PTHR11414:SF21">
    <property type="entry name" value="CYSTATIN 14A, TANDEM DUPLICATE 1-RELATED"/>
    <property type="match status" value="1"/>
</dbReference>
<keyword evidence="3" id="KW-0789">Thiol protease inhibitor</keyword>
<keyword evidence="2" id="KW-0646">Protease inhibitor</keyword>
<sequence length="127" mass="14073">MPGAPHLKRAPDGRPFKSKGKFIARSDISPSPLLHYTGYAFATSAALFKQVKPLIKERVDNDSAVYIPLLYASQIVEGTNYVVKVLLNLDGLCVHVKIYQPLACDGEPPKVMEIQFPKTFDDPLTPF</sequence>
<dbReference type="Proteomes" id="UP001187343">
    <property type="component" value="Unassembled WGS sequence"/>
</dbReference>
<protein>
    <recommendedName>
        <fullName evidence="6">Cystatin domain-containing protein</fullName>
    </recommendedName>
</protein>
<dbReference type="InterPro" id="IPR001713">
    <property type="entry name" value="Prot_inh_stefin"/>
</dbReference>
<organism evidence="4 5">
    <name type="scientific">Cirrhinus molitorella</name>
    <name type="common">mud carp</name>
    <dbReference type="NCBI Taxonomy" id="172907"/>
    <lineage>
        <taxon>Eukaryota</taxon>
        <taxon>Metazoa</taxon>
        <taxon>Chordata</taxon>
        <taxon>Craniata</taxon>
        <taxon>Vertebrata</taxon>
        <taxon>Euteleostomi</taxon>
        <taxon>Actinopterygii</taxon>
        <taxon>Neopterygii</taxon>
        <taxon>Teleostei</taxon>
        <taxon>Ostariophysi</taxon>
        <taxon>Cypriniformes</taxon>
        <taxon>Cyprinidae</taxon>
        <taxon>Labeoninae</taxon>
        <taxon>Labeonini</taxon>
        <taxon>Cirrhinus</taxon>
    </lineage>
</organism>
<dbReference type="SUPFAM" id="SSF54403">
    <property type="entry name" value="Cystatin/monellin"/>
    <property type="match status" value="1"/>
</dbReference>
<evidence type="ECO:0000256" key="2">
    <source>
        <dbReference type="ARBA" id="ARBA00022690"/>
    </source>
</evidence>
<name>A0AA88QEK4_9TELE</name>
<keyword evidence="5" id="KW-1185">Reference proteome</keyword>
<evidence type="ECO:0000313" key="5">
    <source>
        <dbReference type="Proteomes" id="UP001187343"/>
    </source>
</evidence>
<proteinExistence type="inferred from homology"/>
<gene>
    <name evidence="4" type="ORF">Q8A67_003014</name>
</gene>
<dbReference type="GO" id="GO:0004869">
    <property type="term" value="F:cysteine-type endopeptidase inhibitor activity"/>
    <property type="evidence" value="ECO:0007669"/>
    <property type="project" value="UniProtKB-KW"/>
</dbReference>
<accession>A0AA88QEK4</accession>
<comment type="similarity">
    <text evidence="1">Belongs to the cystatin family.</text>
</comment>
<evidence type="ECO:0000313" key="4">
    <source>
        <dbReference type="EMBL" id="KAK2910881.1"/>
    </source>
</evidence>
<dbReference type="GO" id="GO:0005829">
    <property type="term" value="C:cytosol"/>
    <property type="evidence" value="ECO:0007669"/>
    <property type="project" value="TreeGrafter"/>
</dbReference>
<evidence type="ECO:0000256" key="1">
    <source>
        <dbReference type="ARBA" id="ARBA00009403"/>
    </source>
</evidence>
<reference evidence="4" key="1">
    <citation type="submission" date="2023-08" db="EMBL/GenBank/DDBJ databases">
        <title>Chromosome-level Genome Assembly of mud carp (Cirrhinus molitorella).</title>
        <authorList>
            <person name="Liu H."/>
        </authorList>
    </citation>
    <scope>NUCLEOTIDE SEQUENCE</scope>
    <source>
        <strain evidence="4">Prfri</strain>
        <tissue evidence="4">Muscle</tissue>
    </source>
</reference>